<name>A0A660SIA1_UNCT6</name>
<dbReference type="InterPro" id="IPR013096">
    <property type="entry name" value="Cupin_2"/>
</dbReference>
<dbReference type="CDD" id="cd02222">
    <property type="entry name" value="cupin_TM1459-like"/>
    <property type="match status" value="1"/>
</dbReference>
<evidence type="ECO:0000313" key="2">
    <source>
        <dbReference type="EMBL" id="RKX70549.1"/>
    </source>
</evidence>
<dbReference type="InterPro" id="IPR014710">
    <property type="entry name" value="RmlC-like_jellyroll"/>
</dbReference>
<evidence type="ECO:0000313" key="3">
    <source>
        <dbReference type="Proteomes" id="UP000271125"/>
    </source>
</evidence>
<dbReference type="InterPro" id="IPR011051">
    <property type="entry name" value="RmlC_Cupin_sf"/>
</dbReference>
<reference evidence="2 3" key="1">
    <citation type="submission" date="2018-06" db="EMBL/GenBank/DDBJ databases">
        <title>Extensive metabolic versatility and redundancy in microbially diverse, dynamic hydrothermal sediments.</title>
        <authorList>
            <person name="Dombrowski N."/>
            <person name="Teske A."/>
            <person name="Baker B.J."/>
        </authorList>
    </citation>
    <scope>NUCLEOTIDE SEQUENCE [LARGE SCALE GENOMIC DNA]</scope>
    <source>
        <strain evidence="2">B10_G13</strain>
    </source>
</reference>
<dbReference type="PANTHER" id="PTHR37694:SF1">
    <property type="entry name" value="SLR8022 PROTEIN"/>
    <property type="match status" value="1"/>
</dbReference>
<organism evidence="2 3">
    <name type="scientific">candidate division TA06 bacterium</name>
    <dbReference type="NCBI Taxonomy" id="2250710"/>
    <lineage>
        <taxon>Bacteria</taxon>
        <taxon>Bacteria division TA06</taxon>
    </lineage>
</organism>
<sequence length="114" mass="12976">MIDHEENIKSIELRGDSLKNIKKQILIGPKDGFNGYMRMFTIGENGYTPYHTHDWYHVNYVTEGKGILRLGETENKLEKGSIAYVSPGMKHQFINTGKGDLKLLCLVPEKGDSY</sequence>
<proteinExistence type="predicted"/>
<dbReference type="Gene3D" id="2.60.120.10">
    <property type="entry name" value="Jelly Rolls"/>
    <property type="match status" value="1"/>
</dbReference>
<dbReference type="EMBL" id="QNBD01000130">
    <property type="protein sequence ID" value="RKX70549.1"/>
    <property type="molecule type" value="Genomic_DNA"/>
</dbReference>
<dbReference type="SUPFAM" id="SSF51182">
    <property type="entry name" value="RmlC-like cupins"/>
    <property type="match status" value="1"/>
</dbReference>
<dbReference type="Proteomes" id="UP000271125">
    <property type="component" value="Unassembled WGS sequence"/>
</dbReference>
<evidence type="ECO:0000259" key="1">
    <source>
        <dbReference type="Pfam" id="PF07883"/>
    </source>
</evidence>
<gene>
    <name evidence="2" type="ORF">DRP43_03240</name>
</gene>
<dbReference type="AlphaFoldDB" id="A0A660SIA1"/>
<dbReference type="Pfam" id="PF07883">
    <property type="entry name" value="Cupin_2"/>
    <property type="match status" value="1"/>
</dbReference>
<protein>
    <submittedName>
        <fullName evidence="2">Cupin domain-containing protein</fullName>
    </submittedName>
</protein>
<accession>A0A660SIA1</accession>
<dbReference type="PANTHER" id="PTHR37694">
    <property type="entry name" value="SLR8022 PROTEIN"/>
    <property type="match status" value="1"/>
</dbReference>
<comment type="caution">
    <text evidence="2">The sequence shown here is derived from an EMBL/GenBank/DDBJ whole genome shotgun (WGS) entry which is preliminary data.</text>
</comment>
<feature type="domain" description="Cupin type-2" evidence="1">
    <location>
        <begin position="39"/>
        <end position="106"/>
    </location>
</feature>